<name>L7KNR6_9ACTN</name>
<dbReference type="OrthoDB" id="4567510at2"/>
<evidence type="ECO:0000313" key="2">
    <source>
        <dbReference type="Proteomes" id="UP000010988"/>
    </source>
</evidence>
<reference evidence="1 2" key="1">
    <citation type="submission" date="2012-12" db="EMBL/GenBank/DDBJ databases">
        <title>Whole genome shotgun sequence of Gordonia aichiensis NBRC 108223.</title>
        <authorList>
            <person name="Isaki-Nakamura S."/>
            <person name="Hosoyama A."/>
            <person name="Tsuchikane K."/>
            <person name="Ando Y."/>
            <person name="Baba S."/>
            <person name="Ohji S."/>
            <person name="Hamada M."/>
            <person name="Tamura T."/>
            <person name="Yamazoe A."/>
            <person name="Yamazaki S."/>
            <person name="Fujita N."/>
        </authorList>
    </citation>
    <scope>NUCLEOTIDE SEQUENCE [LARGE SCALE GENOMIC DNA]</scope>
    <source>
        <strain evidence="1 2">NBRC 108223</strain>
    </source>
</reference>
<dbReference type="RefSeq" id="WP_005178304.1">
    <property type="nucleotide sequence ID" value="NZ_BANR01000025.1"/>
</dbReference>
<proteinExistence type="predicted"/>
<keyword evidence="2" id="KW-1185">Reference proteome</keyword>
<sequence length="279" mass="28824">MIDPSGPLALALSSGAIGGLVAPDSPAFDTLDAAARRYVRPVSVAVTGRRGVGRDTMADALHRRFGVTASVTGDGRDVLAADLVVHVLAGAPRRSDRQILAASPRERTVVVLGKADTLDADAVDRIVRAACDSLGTPVVAVSQLSASVKVSEADLEFLRGLVEAGETLPSMSGRFLAAAPAHSPSWRMRSDMLRRLDAAGIRCALSLIARDDAAAADAATLTEYLWGTSGFDGLSVELGARMPAVAEHRAAHVRASLESAAAAGADRDNIELLLRTGGG</sequence>
<organism evidence="1 2">
    <name type="scientific">Gordonia aichiensis NBRC 108223</name>
    <dbReference type="NCBI Taxonomy" id="1220583"/>
    <lineage>
        <taxon>Bacteria</taxon>
        <taxon>Bacillati</taxon>
        <taxon>Actinomycetota</taxon>
        <taxon>Actinomycetes</taxon>
        <taxon>Mycobacteriales</taxon>
        <taxon>Gordoniaceae</taxon>
        <taxon>Gordonia</taxon>
    </lineage>
</organism>
<gene>
    <name evidence="1" type="ORF">GOACH_25_00160</name>
</gene>
<evidence type="ECO:0000313" key="1">
    <source>
        <dbReference type="EMBL" id="GAC50480.1"/>
    </source>
</evidence>
<dbReference type="EMBL" id="BANR01000025">
    <property type="protein sequence ID" value="GAC50480.1"/>
    <property type="molecule type" value="Genomic_DNA"/>
</dbReference>
<dbReference type="STRING" id="1220583.GOACH_25_00160"/>
<dbReference type="Proteomes" id="UP000010988">
    <property type="component" value="Unassembled WGS sequence"/>
</dbReference>
<dbReference type="eggNOG" id="ENOG5031VRJ">
    <property type="taxonomic scope" value="Bacteria"/>
</dbReference>
<dbReference type="AlphaFoldDB" id="L7KNR6"/>
<dbReference type="InterPro" id="IPR027417">
    <property type="entry name" value="P-loop_NTPase"/>
</dbReference>
<comment type="caution">
    <text evidence="1">The sequence shown here is derived from an EMBL/GenBank/DDBJ whole genome shotgun (WGS) entry which is preliminary data.</text>
</comment>
<protein>
    <submittedName>
        <fullName evidence="1">Uncharacterized protein</fullName>
    </submittedName>
</protein>
<accession>L7KNR6</accession>
<dbReference type="SUPFAM" id="SSF52540">
    <property type="entry name" value="P-loop containing nucleoside triphosphate hydrolases"/>
    <property type="match status" value="1"/>
</dbReference>